<feature type="non-terminal residue" evidence="2">
    <location>
        <position position="201"/>
    </location>
</feature>
<proteinExistence type="predicted"/>
<sequence length="201" mass="20287">GSQKVKNTITAKKPQHAVRAPIALNLPAADGAAAGASNEPPLGGGEAAGGNAGRRGEAAGGEAGRPAGPMTSRRWRGNRRRRRGRRGGRLRRRRGGGVGVDLEFHAAEAVTGGAADEVAAAGGGEGHGGGAAGERRPQGAIWIAGIEVRPGNFRDVVVCGELENCASPSCKVGGLIPTAVRASDCVICGHGQVEQMRLVKA</sequence>
<gene>
    <name evidence="2" type="ORF">STAS_30757</name>
</gene>
<reference evidence="3" key="1">
    <citation type="journal article" date="2019" name="Curr. Biol.">
        <title>Genome Sequence of Striga asiatica Provides Insight into the Evolution of Plant Parasitism.</title>
        <authorList>
            <person name="Yoshida S."/>
            <person name="Kim S."/>
            <person name="Wafula E.K."/>
            <person name="Tanskanen J."/>
            <person name="Kim Y.M."/>
            <person name="Honaas L."/>
            <person name="Yang Z."/>
            <person name="Spallek T."/>
            <person name="Conn C.E."/>
            <person name="Ichihashi Y."/>
            <person name="Cheong K."/>
            <person name="Cui S."/>
            <person name="Der J.P."/>
            <person name="Gundlach H."/>
            <person name="Jiao Y."/>
            <person name="Hori C."/>
            <person name="Ishida J.K."/>
            <person name="Kasahara H."/>
            <person name="Kiba T."/>
            <person name="Kim M.S."/>
            <person name="Koo N."/>
            <person name="Laohavisit A."/>
            <person name="Lee Y.H."/>
            <person name="Lumba S."/>
            <person name="McCourt P."/>
            <person name="Mortimer J.C."/>
            <person name="Mutuku J.M."/>
            <person name="Nomura T."/>
            <person name="Sasaki-Sekimoto Y."/>
            <person name="Seto Y."/>
            <person name="Wang Y."/>
            <person name="Wakatake T."/>
            <person name="Sakakibara H."/>
            <person name="Demura T."/>
            <person name="Yamaguchi S."/>
            <person name="Yoneyama K."/>
            <person name="Manabe R.I."/>
            <person name="Nelson D.C."/>
            <person name="Schulman A.H."/>
            <person name="Timko M.P."/>
            <person name="dePamphilis C.W."/>
            <person name="Choi D."/>
            <person name="Shirasu K."/>
        </authorList>
    </citation>
    <scope>NUCLEOTIDE SEQUENCE [LARGE SCALE GENOMIC DNA]</scope>
    <source>
        <strain evidence="3">cv. UVA1</strain>
    </source>
</reference>
<organism evidence="2 3">
    <name type="scientific">Striga asiatica</name>
    <name type="common">Asiatic witchweed</name>
    <name type="synonym">Buchnera asiatica</name>
    <dbReference type="NCBI Taxonomy" id="4170"/>
    <lineage>
        <taxon>Eukaryota</taxon>
        <taxon>Viridiplantae</taxon>
        <taxon>Streptophyta</taxon>
        <taxon>Embryophyta</taxon>
        <taxon>Tracheophyta</taxon>
        <taxon>Spermatophyta</taxon>
        <taxon>Magnoliopsida</taxon>
        <taxon>eudicotyledons</taxon>
        <taxon>Gunneridae</taxon>
        <taxon>Pentapetalae</taxon>
        <taxon>asterids</taxon>
        <taxon>lamiids</taxon>
        <taxon>Lamiales</taxon>
        <taxon>Orobanchaceae</taxon>
        <taxon>Buchnereae</taxon>
        <taxon>Striga</taxon>
    </lineage>
</organism>
<evidence type="ECO:0000313" key="2">
    <source>
        <dbReference type="EMBL" id="GER53248.1"/>
    </source>
</evidence>
<feature type="compositionally biased region" description="Low complexity" evidence="1">
    <location>
        <begin position="31"/>
        <end position="41"/>
    </location>
</feature>
<dbReference type="EMBL" id="BKCP01010515">
    <property type="protein sequence ID" value="GER53248.1"/>
    <property type="molecule type" value="Genomic_DNA"/>
</dbReference>
<protein>
    <submittedName>
        <fullName evidence="2">SMAD/FHA domain-containing protein</fullName>
    </submittedName>
</protein>
<feature type="compositionally biased region" description="Basic residues" evidence="1">
    <location>
        <begin position="73"/>
        <end position="95"/>
    </location>
</feature>
<feature type="compositionally biased region" description="Gly residues" evidence="1">
    <location>
        <begin position="42"/>
        <end position="63"/>
    </location>
</feature>
<dbReference type="Proteomes" id="UP000325081">
    <property type="component" value="Unassembled WGS sequence"/>
</dbReference>
<feature type="non-terminal residue" evidence="2">
    <location>
        <position position="1"/>
    </location>
</feature>
<evidence type="ECO:0000313" key="3">
    <source>
        <dbReference type="Proteomes" id="UP000325081"/>
    </source>
</evidence>
<accession>A0A5A7R768</accession>
<keyword evidence="3" id="KW-1185">Reference proteome</keyword>
<name>A0A5A7R768_STRAF</name>
<comment type="caution">
    <text evidence="2">The sequence shown here is derived from an EMBL/GenBank/DDBJ whole genome shotgun (WGS) entry which is preliminary data.</text>
</comment>
<dbReference type="AlphaFoldDB" id="A0A5A7R768"/>
<evidence type="ECO:0000256" key="1">
    <source>
        <dbReference type="SAM" id="MobiDB-lite"/>
    </source>
</evidence>
<feature type="region of interest" description="Disordered" evidence="1">
    <location>
        <begin position="31"/>
        <end position="95"/>
    </location>
</feature>